<reference evidence="1" key="1">
    <citation type="submission" date="2021-06" db="EMBL/GenBank/DDBJ databases">
        <authorList>
            <person name="Kallberg Y."/>
            <person name="Tangrot J."/>
            <person name="Rosling A."/>
        </authorList>
    </citation>
    <scope>NUCLEOTIDE SEQUENCE</scope>
    <source>
        <strain evidence="1">AU212A</strain>
    </source>
</reference>
<protein>
    <submittedName>
        <fullName evidence="1">1594_t:CDS:1</fullName>
    </submittedName>
</protein>
<name>A0ACA9LD21_9GLOM</name>
<accession>A0ACA9LD21</accession>
<evidence type="ECO:0000313" key="1">
    <source>
        <dbReference type="EMBL" id="CAG8519505.1"/>
    </source>
</evidence>
<keyword evidence="2" id="KW-1185">Reference proteome</keyword>
<dbReference type="Proteomes" id="UP000789860">
    <property type="component" value="Unassembled WGS sequence"/>
</dbReference>
<dbReference type="EMBL" id="CAJVPM010005013">
    <property type="protein sequence ID" value="CAG8519505.1"/>
    <property type="molecule type" value="Genomic_DNA"/>
</dbReference>
<organism evidence="1 2">
    <name type="scientific">Scutellospora calospora</name>
    <dbReference type="NCBI Taxonomy" id="85575"/>
    <lineage>
        <taxon>Eukaryota</taxon>
        <taxon>Fungi</taxon>
        <taxon>Fungi incertae sedis</taxon>
        <taxon>Mucoromycota</taxon>
        <taxon>Glomeromycotina</taxon>
        <taxon>Glomeromycetes</taxon>
        <taxon>Diversisporales</taxon>
        <taxon>Gigasporaceae</taxon>
        <taxon>Scutellospora</taxon>
    </lineage>
</organism>
<evidence type="ECO:0000313" key="2">
    <source>
        <dbReference type="Proteomes" id="UP000789860"/>
    </source>
</evidence>
<comment type="caution">
    <text evidence="1">The sequence shown here is derived from an EMBL/GenBank/DDBJ whole genome shotgun (WGS) entry which is preliminary data.</text>
</comment>
<gene>
    <name evidence="1" type="ORF">SCALOS_LOCUS4011</name>
</gene>
<proteinExistence type="predicted"/>
<sequence length="264" mass="30254">SFTNNSSTFAEINALTTFNSLVSRLKIHPAFSSDASNAIPVWKQIAIGSVCHFIDRFLEALLNLERDRIKWPQGTQLATVIHGFEYGETGLENQKLPNVIGAMDGTYIPIYRPSKNGIRFINCKNFYSINLLGVWVPGGTYIITDTAYPISTYLMKAFSDYETLTHRERHFNKVLSLIRMIIEQAFGILKGCWRILSKEIYCTDLERIIKIIHACCILHNLCIDREDILSLEEIEIEESQDNNNNNELEESFILNERRERNAGI</sequence>
<feature type="non-terminal residue" evidence="1">
    <location>
        <position position="1"/>
    </location>
</feature>